<dbReference type="AlphaFoldDB" id="A0A0C9T8Z9"/>
<keyword evidence="5" id="KW-0503">Monooxygenase</keyword>
<proteinExistence type="inferred from homology"/>
<dbReference type="GO" id="GO:0004497">
    <property type="term" value="F:monooxygenase activity"/>
    <property type="evidence" value="ECO:0007669"/>
    <property type="project" value="UniProtKB-KW"/>
</dbReference>
<dbReference type="Gene3D" id="3.50.50.60">
    <property type="entry name" value="FAD/NAD(P)-binding domain"/>
    <property type="match status" value="1"/>
</dbReference>
<evidence type="ECO:0000256" key="3">
    <source>
        <dbReference type="ARBA" id="ARBA00022827"/>
    </source>
</evidence>
<evidence type="ECO:0000259" key="6">
    <source>
        <dbReference type="Pfam" id="PF01494"/>
    </source>
</evidence>
<name>A0A0C9T8Z9_PAXIN</name>
<keyword evidence="4" id="KW-0560">Oxidoreductase</keyword>
<comment type="similarity">
    <text evidence="1">Belongs to the paxM FAD-dependent monooxygenase family.</text>
</comment>
<dbReference type="HOGENOM" id="CLU_009665_19_3_1"/>
<evidence type="ECO:0000256" key="4">
    <source>
        <dbReference type="ARBA" id="ARBA00023002"/>
    </source>
</evidence>
<dbReference type="OrthoDB" id="5428495at2759"/>
<gene>
    <name evidence="7" type="ORF">PAXINDRAFT_171401</name>
</gene>
<dbReference type="PANTHER" id="PTHR13789:SF306">
    <property type="entry name" value="HYDROXYLASE, PUTATIVE-RELATED"/>
    <property type="match status" value="1"/>
</dbReference>
<dbReference type="SUPFAM" id="SSF51905">
    <property type="entry name" value="FAD/NAD(P)-binding domain"/>
    <property type="match status" value="1"/>
</dbReference>
<dbReference type="EMBL" id="KN819368">
    <property type="protein sequence ID" value="KIJ12120.1"/>
    <property type="molecule type" value="Genomic_DNA"/>
</dbReference>
<dbReference type="GO" id="GO:0071949">
    <property type="term" value="F:FAD binding"/>
    <property type="evidence" value="ECO:0007669"/>
    <property type="project" value="InterPro"/>
</dbReference>
<accession>A0A0C9T8Z9</accession>
<keyword evidence="8" id="KW-1185">Reference proteome</keyword>
<keyword evidence="3" id="KW-0274">FAD</keyword>
<reference evidence="7 8" key="1">
    <citation type="submission" date="2014-06" db="EMBL/GenBank/DDBJ databases">
        <authorList>
            <consortium name="DOE Joint Genome Institute"/>
            <person name="Kuo A."/>
            <person name="Kohler A."/>
            <person name="Nagy L.G."/>
            <person name="Floudas D."/>
            <person name="Copeland A."/>
            <person name="Barry K.W."/>
            <person name="Cichocki N."/>
            <person name="Veneault-Fourrey C."/>
            <person name="LaButti K."/>
            <person name="Lindquist E.A."/>
            <person name="Lipzen A."/>
            <person name="Lundell T."/>
            <person name="Morin E."/>
            <person name="Murat C."/>
            <person name="Sun H."/>
            <person name="Tunlid A."/>
            <person name="Henrissat B."/>
            <person name="Grigoriev I.V."/>
            <person name="Hibbett D.S."/>
            <person name="Martin F."/>
            <person name="Nordberg H.P."/>
            <person name="Cantor M.N."/>
            <person name="Hua S.X."/>
        </authorList>
    </citation>
    <scope>NUCLEOTIDE SEQUENCE [LARGE SCALE GENOMIC DNA]</scope>
    <source>
        <strain evidence="7 8">ATCC 200175</strain>
    </source>
</reference>
<reference evidence="8" key="2">
    <citation type="submission" date="2015-01" db="EMBL/GenBank/DDBJ databases">
        <title>Evolutionary Origins and Diversification of the Mycorrhizal Mutualists.</title>
        <authorList>
            <consortium name="DOE Joint Genome Institute"/>
            <consortium name="Mycorrhizal Genomics Consortium"/>
            <person name="Kohler A."/>
            <person name="Kuo A."/>
            <person name="Nagy L.G."/>
            <person name="Floudas D."/>
            <person name="Copeland A."/>
            <person name="Barry K.W."/>
            <person name="Cichocki N."/>
            <person name="Veneault-Fourrey C."/>
            <person name="LaButti K."/>
            <person name="Lindquist E.A."/>
            <person name="Lipzen A."/>
            <person name="Lundell T."/>
            <person name="Morin E."/>
            <person name="Murat C."/>
            <person name="Riley R."/>
            <person name="Ohm R."/>
            <person name="Sun H."/>
            <person name="Tunlid A."/>
            <person name="Henrissat B."/>
            <person name="Grigoriev I.V."/>
            <person name="Hibbett D.S."/>
            <person name="Martin F."/>
        </authorList>
    </citation>
    <scope>NUCLEOTIDE SEQUENCE [LARGE SCALE GENOMIC DNA]</scope>
    <source>
        <strain evidence="8">ATCC 200175</strain>
    </source>
</reference>
<dbReference type="InterPro" id="IPR050493">
    <property type="entry name" value="FAD-dep_Monooxygenase_BioMet"/>
</dbReference>
<evidence type="ECO:0000313" key="7">
    <source>
        <dbReference type="EMBL" id="KIJ12120.1"/>
    </source>
</evidence>
<dbReference type="Pfam" id="PF01494">
    <property type="entry name" value="FAD_binding_3"/>
    <property type="match status" value="1"/>
</dbReference>
<organism evidence="7 8">
    <name type="scientific">Paxillus involutus ATCC 200175</name>
    <dbReference type="NCBI Taxonomy" id="664439"/>
    <lineage>
        <taxon>Eukaryota</taxon>
        <taxon>Fungi</taxon>
        <taxon>Dikarya</taxon>
        <taxon>Basidiomycota</taxon>
        <taxon>Agaricomycotina</taxon>
        <taxon>Agaricomycetes</taxon>
        <taxon>Agaricomycetidae</taxon>
        <taxon>Boletales</taxon>
        <taxon>Paxilineae</taxon>
        <taxon>Paxillaceae</taxon>
        <taxon>Paxillus</taxon>
    </lineage>
</organism>
<dbReference type="PRINTS" id="PR00420">
    <property type="entry name" value="RNGMNOXGNASE"/>
</dbReference>
<dbReference type="PANTHER" id="PTHR13789">
    <property type="entry name" value="MONOOXYGENASE"/>
    <property type="match status" value="1"/>
</dbReference>
<dbReference type="InterPro" id="IPR002938">
    <property type="entry name" value="FAD-bd"/>
</dbReference>
<evidence type="ECO:0000256" key="1">
    <source>
        <dbReference type="ARBA" id="ARBA00007992"/>
    </source>
</evidence>
<feature type="domain" description="FAD-binding" evidence="6">
    <location>
        <begin position="29"/>
        <end position="388"/>
    </location>
</feature>
<evidence type="ECO:0000256" key="5">
    <source>
        <dbReference type="ARBA" id="ARBA00023033"/>
    </source>
</evidence>
<evidence type="ECO:0000313" key="8">
    <source>
        <dbReference type="Proteomes" id="UP000053647"/>
    </source>
</evidence>
<dbReference type="InterPro" id="IPR036188">
    <property type="entry name" value="FAD/NAD-bd_sf"/>
</dbReference>
<dbReference type="Proteomes" id="UP000053647">
    <property type="component" value="Unassembled WGS sequence"/>
</dbReference>
<evidence type="ECO:0000256" key="2">
    <source>
        <dbReference type="ARBA" id="ARBA00022630"/>
    </source>
</evidence>
<sequence>MSPSVLRRQASMFDITSHPAGEHAELAIDFLVVGGGIAGLSCAIALRRVGHRVVVLEQLGDARTSKMSRGGIRLPPNVSKILFHWGLEEALRGISVSSEAIEIDKYETGELLGTHIWEEVIIKETGGEYLFCHHLDLWQLLLDAATSAGAEIRTGVKVVSIDCDNRQVRLSTGKTLRADVIVGADGRSSLIQQKIAGEDLYGPAPSHCLFYNTIVPGDIMRQDSDLASLYSRKHETMFMWVGHNASAIGFRVGGKDDFALHVWVQPTQTDRSDDGCWGTETSLKQMRKQLGHCEPRLLKLAQHATSGTRVQVKMLPPLENWVHRNGRILVIGEAAHPLPAGSIQSGALAVEDSAVLAKLFSHLRSEDQIATFLNAFQDLREDRCASVVTSEQRNLVFQMMPHGPQQEKRDNAMRARHAEGRGVFTTGAPAEQWEEIKELFGYEAEDQADDWWIKWGLLRERAKERSREMEAQMNARFSAFAKAWRT</sequence>
<keyword evidence="2" id="KW-0285">Flavoprotein</keyword>
<protein>
    <recommendedName>
        <fullName evidence="6">FAD-binding domain-containing protein</fullName>
    </recommendedName>
</protein>